<evidence type="ECO:0000313" key="2">
    <source>
        <dbReference type="Proteomes" id="UP000710849"/>
    </source>
</evidence>
<dbReference type="RefSeq" id="XP_038734897.1">
    <property type="nucleotide sequence ID" value="XM_038874288.1"/>
</dbReference>
<reference evidence="1 2" key="1">
    <citation type="journal article" date="2020" name="Genome Biol. Evol.">
        <title>Comparative genomics of Sclerotiniaceae.</title>
        <authorList>
            <person name="Valero Jimenez C.A."/>
            <person name="Steentjes M."/>
            <person name="Scholten O.E."/>
            <person name="Van Kan J.A.L."/>
        </authorList>
    </citation>
    <scope>NUCLEOTIDE SEQUENCE [LARGE SCALE GENOMIC DNA]</scope>
    <source>
        <strain evidence="1 2">MUCL 94</strain>
    </source>
</reference>
<accession>A0A9P5INN8</accession>
<sequence>MHYLAVQGESSTFTDRDEDNPIEVTYLFITYRNKYLAAIFVSIHMKDKSLLPHNLKISGPAYNPYLWPPISTHTAPPTIITNYNTNVVITNAHQLILSSHAELNLTMFSLGALL</sequence>
<name>A0A9P5INN8_9HELO</name>
<comment type="caution">
    <text evidence="1">The sequence shown here is derived from an EMBL/GenBank/DDBJ whole genome shotgun (WGS) entry which is preliminary data.</text>
</comment>
<dbReference type="GeneID" id="62147365"/>
<proteinExistence type="predicted"/>
<organism evidence="1 2">
    <name type="scientific">Botrytis byssoidea</name>
    <dbReference type="NCBI Taxonomy" id="139641"/>
    <lineage>
        <taxon>Eukaryota</taxon>
        <taxon>Fungi</taxon>
        <taxon>Dikarya</taxon>
        <taxon>Ascomycota</taxon>
        <taxon>Pezizomycotina</taxon>
        <taxon>Leotiomycetes</taxon>
        <taxon>Helotiales</taxon>
        <taxon>Sclerotiniaceae</taxon>
        <taxon>Botrytis</taxon>
    </lineage>
</organism>
<evidence type="ECO:0000313" key="1">
    <source>
        <dbReference type="EMBL" id="KAF7948365.1"/>
    </source>
</evidence>
<gene>
    <name evidence="1" type="ORF">EAE97_003776</name>
</gene>
<dbReference type="Proteomes" id="UP000710849">
    <property type="component" value="Unassembled WGS sequence"/>
</dbReference>
<keyword evidence="2" id="KW-1185">Reference proteome</keyword>
<protein>
    <submittedName>
        <fullName evidence="1">Uncharacterized protein</fullName>
    </submittedName>
</protein>
<dbReference type="EMBL" id="RCSW01000006">
    <property type="protein sequence ID" value="KAF7948365.1"/>
    <property type="molecule type" value="Genomic_DNA"/>
</dbReference>
<dbReference type="AlphaFoldDB" id="A0A9P5INN8"/>